<dbReference type="GO" id="GO:0015079">
    <property type="term" value="F:potassium ion transmembrane transporter activity"/>
    <property type="evidence" value="ECO:0007669"/>
    <property type="project" value="InterPro"/>
</dbReference>
<name>A0A1Y2GTC0_9FUNG</name>
<dbReference type="Pfam" id="PF16944">
    <property type="entry name" value="KCH"/>
    <property type="match status" value="1"/>
</dbReference>
<dbReference type="InParanoid" id="A0A1Y2GTC0"/>
<evidence type="ECO:0000256" key="2">
    <source>
        <dbReference type="SAM" id="Phobius"/>
    </source>
</evidence>
<feature type="region of interest" description="Disordered" evidence="1">
    <location>
        <begin position="269"/>
        <end position="470"/>
    </location>
</feature>
<feature type="transmembrane region" description="Helical" evidence="2">
    <location>
        <begin position="218"/>
        <end position="240"/>
    </location>
</feature>
<gene>
    <name evidence="3" type="ORF">BCR41DRAFT_349562</name>
</gene>
<dbReference type="EMBL" id="MCFF01000010">
    <property type="protein sequence ID" value="ORZ22728.1"/>
    <property type="molecule type" value="Genomic_DNA"/>
</dbReference>
<dbReference type="GO" id="GO:0005886">
    <property type="term" value="C:plasma membrane"/>
    <property type="evidence" value="ECO:0007669"/>
    <property type="project" value="InterPro"/>
</dbReference>
<dbReference type="PANTHER" id="PTHR36424">
    <property type="entry name" value="PHEROMONE-REGULATED MEMBRANE PROTEIN 6"/>
    <property type="match status" value="1"/>
</dbReference>
<evidence type="ECO:0000313" key="4">
    <source>
        <dbReference type="Proteomes" id="UP000193648"/>
    </source>
</evidence>
<keyword evidence="2" id="KW-1133">Transmembrane helix</keyword>
<keyword evidence="4" id="KW-1185">Reference proteome</keyword>
<dbReference type="STRING" id="64571.A0A1Y2GTC0"/>
<dbReference type="Proteomes" id="UP000193648">
    <property type="component" value="Unassembled WGS sequence"/>
</dbReference>
<dbReference type="PANTHER" id="PTHR36424:SF1">
    <property type="entry name" value="LOW AFFINITY K(+) TRANSPORTER 1-RELATED"/>
    <property type="match status" value="1"/>
</dbReference>
<feature type="transmembrane region" description="Helical" evidence="2">
    <location>
        <begin position="85"/>
        <end position="103"/>
    </location>
</feature>
<proteinExistence type="predicted"/>
<dbReference type="AlphaFoldDB" id="A0A1Y2GTC0"/>
<feature type="transmembrane region" description="Helical" evidence="2">
    <location>
        <begin position="35"/>
        <end position="55"/>
    </location>
</feature>
<dbReference type="GeneID" id="33565333"/>
<organism evidence="3 4">
    <name type="scientific">Lobosporangium transversale</name>
    <dbReference type="NCBI Taxonomy" id="64571"/>
    <lineage>
        <taxon>Eukaryota</taxon>
        <taxon>Fungi</taxon>
        <taxon>Fungi incertae sedis</taxon>
        <taxon>Mucoromycota</taxon>
        <taxon>Mortierellomycotina</taxon>
        <taxon>Mortierellomycetes</taxon>
        <taxon>Mortierellales</taxon>
        <taxon>Mortierellaceae</taxon>
        <taxon>Lobosporangium</taxon>
    </lineage>
</organism>
<accession>A0A1Y2GTC0</accession>
<dbReference type="RefSeq" id="XP_021883282.1">
    <property type="nucleotide sequence ID" value="XM_022023489.1"/>
</dbReference>
<feature type="compositionally biased region" description="Polar residues" evidence="1">
    <location>
        <begin position="427"/>
        <end position="441"/>
    </location>
</feature>
<evidence type="ECO:0000256" key="1">
    <source>
        <dbReference type="SAM" id="MobiDB-lite"/>
    </source>
</evidence>
<feature type="region of interest" description="Disordered" evidence="1">
    <location>
        <begin position="490"/>
        <end position="545"/>
    </location>
</feature>
<keyword evidence="2" id="KW-0472">Membrane</keyword>
<feature type="compositionally biased region" description="Gly residues" evidence="1">
    <location>
        <begin position="493"/>
        <end position="511"/>
    </location>
</feature>
<comment type="caution">
    <text evidence="3">The sequence shown here is derived from an EMBL/GenBank/DDBJ whole genome shotgun (WGS) entry which is preliminary data.</text>
</comment>
<feature type="compositionally biased region" description="Basic and acidic residues" evidence="1">
    <location>
        <begin position="361"/>
        <end position="371"/>
    </location>
</feature>
<reference evidence="3 4" key="1">
    <citation type="submission" date="2016-07" db="EMBL/GenBank/DDBJ databases">
        <title>Pervasive Adenine N6-methylation of Active Genes in Fungi.</title>
        <authorList>
            <consortium name="DOE Joint Genome Institute"/>
            <person name="Mondo S.J."/>
            <person name="Dannebaum R.O."/>
            <person name="Kuo R.C."/>
            <person name="Labutti K."/>
            <person name="Haridas S."/>
            <person name="Kuo A."/>
            <person name="Salamov A."/>
            <person name="Ahrendt S.R."/>
            <person name="Lipzen A."/>
            <person name="Sullivan W."/>
            <person name="Andreopoulos W.B."/>
            <person name="Clum A."/>
            <person name="Lindquist E."/>
            <person name="Daum C."/>
            <person name="Ramamoorthy G.K."/>
            <person name="Gryganskyi A."/>
            <person name="Culley D."/>
            <person name="Magnuson J.K."/>
            <person name="James T.Y."/>
            <person name="O'Malley M.A."/>
            <person name="Stajich J.E."/>
            <person name="Spatafora J.W."/>
            <person name="Visel A."/>
            <person name="Grigoriev I.V."/>
        </authorList>
    </citation>
    <scope>NUCLEOTIDE SEQUENCE [LARGE SCALE GENOMIC DNA]</scope>
    <source>
        <strain evidence="3 4">NRRL 3116</strain>
    </source>
</reference>
<keyword evidence="2" id="KW-0812">Transmembrane</keyword>
<protein>
    <submittedName>
        <fullName evidence="3">Uncharacterized protein</fullName>
    </submittedName>
</protein>
<evidence type="ECO:0000313" key="3">
    <source>
        <dbReference type="EMBL" id="ORZ22728.1"/>
    </source>
</evidence>
<sequence>MSDWKRQKVQDHKFDFIDVEDYIDNSPYRKFKYSLVFAVVIKGILIYCADLWTAVNLLVTKNWQLAGFEGNKELSWGGINITSGIYRYLFSACIILSFILLAWDMKKAVAIVQSRDISYAFTSMIAYRYYAIKSYAHFCLFEKIHNSKKTMDEIAFFCFFTFRGWKRLLFADGPRQVINAIILMTIIKSQGNSLNIFEYKVAGGNTTKITLVLMTFTLTLWIISILLMLVAVCLYIPLVMQIQGNLKEFCCHKIDKRIDEIVKKKAKQRAQEAAKNAKNGKGGETPLQKPTLPNIDLFEEGPRNSPRLAPAPSPYMGGSPGLRKAMPPNDPYRRQYPQQPSRPYSPAPGRPYTPTMDDDGDTRPLRQDNHAQHYHNRNLSHQNHSYDYPDDRSEISEGAYSSGGGYHPHQYPPKPNIQAFPHRRQASDTSTVLSGSNQGSVVSGYGPSRGARPHPLQQQHTGHELGNGNHFSDTVMLTDMSGHRGPPNPYSGMNGGNGGYHGPPTGLGGGVHPNPNGSVVSGSSYVEQQRGHYQQGPYPSNRPHN</sequence>
<dbReference type="OrthoDB" id="2128042at2759"/>
<feature type="compositionally biased region" description="Polar residues" evidence="1">
    <location>
        <begin position="515"/>
        <end position="527"/>
    </location>
</feature>
<dbReference type="InterPro" id="IPR031606">
    <property type="entry name" value="Kch1/2"/>
</dbReference>